<protein>
    <recommendedName>
        <fullName evidence="1">PIN domain-containing protein</fullName>
    </recommendedName>
</protein>
<dbReference type="Proteomes" id="UP000034739">
    <property type="component" value="Unassembled WGS sequence"/>
</dbReference>
<feature type="domain" description="PIN" evidence="1">
    <location>
        <begin position="5"/>
        <end position="113"/>
    </location>
</feature>
<proteinExistence type="predicted"/>
<dbReference type="AlphaFoldDB" id="A0A0G1WAK8"/>
<dbReference type="PANTHER" id="PTHR34610">
    <property type="entry name" value="SSL7007 PROTEIN"/>
    <property type="match status" value="1"/>
</dbReference>
<accession>A0A0G1WAK8</accession>
<dbReference type="EMBL" id="LCOY01000029">
    <property type="protein sequence ID" value="KKU87373.1"/>
    <property type="molecule type" value="Genomic_DNA"/>
</dbReference>
<dbReference type="PANTHER" id="PTHR34610:SF4">
    <property type="entry name" value="SLL8027 PROTEIN"/>
    <property type="match status" value="1"/>
</dbReference>
<evidence type="ECO:0000313" key="3">
    <source>
        <dbReference type="Proteomes" id="UP000034739"/>
    </source>
</evidence>
<evidence type="ECO:0000259" key="1">
    <source>
        <dbReference type="Pfam" id="PF13470"/>
    </source>
</evidence>
<comment type="caution">
    <text evidence="2">The sequence shown here is derived from an EMBL/GenBank/DDBJ whole genome shotgun (WGS) entry which is preliminary data.</text>
</comment>
<gene>
    <name evidence="2" type="ORF">UY16_C0029G0012</name>
</gene>
<dbReference type="InterPro" id="IPR002716">
    <property type="entry name" value="PIN_dom"/>
</dbReference>
<name>A0A0G1WAK8_9BACT</name>
<reference evidence="2 3" key="1">
    <citation type="journal article" date="2015" name="Nature">
        <title>rRNA introns, odd ribosomes, and small enigmatic genomes across a large radiation of phyla.</title>
        <authorList>
            <person name="Brown C.T."/>
            <person name="Hug L.A."/>
            <person name="Thomas B.C."/>
            <person name="Sharon I."/>
            <person name="Castelle C.J."/>
            <person name="Singh A."/>
            <person name="Wilkins M.J."/>
            <person name="Williams K.H."/>
            <person name="Banfield J.F."/>
        </authorList>
    </citation>
    <scope>NUCLEOTIDE SEQUENCE [LARGE SCALE GENOMIC DNA]</scope>
</reference>
<dbReference type="InterPro" id="IPR002850">
    <property type="entry name" value="PIN_toxin-like"/>
</dbReference>
<organism evidence="2 3">
    <name type="scientific">Candidatus Gottesmanbacteria bacterium GW2011_GWA2_47_9</name>
    <dbReference type="NCBI Taxonomy" id="1618445"/>
    <lineage>
        <taxon>Bacteria</taxon>
        <taxon>Candidatus Gottesmaniibacteriota</taxon>
    </lineage>
</organism>
<evidence type="ECO:0000313" key="2">
    <source>
        <dbReference type="EMBL" id="KKU87373.1"/>
    </source>
</evidence>
<dbReference type="InterPro" id="IPR029060">
    <property type="entry name" value="PIN-like_dom_sf"/>
</dbReference>
<sequence>MAIAVFVDSDVVISSLLSPSGAAYLLLHKTDSLDVMLSTVSVDECLRVAKRLGLDTVKLAQFVQKCCTVVSLKGSQSILKTKYGGYVHDKNDAHIVAGAHAASVRFLLSYNVKHFKVDRIKDDYGIIIMKPAQFLQYLRSVS</sequence>
<dbReference type="Pfam" id="PF13470">
    <property type="entry name" value="PIN_3"/>
    <property type="match status" value="1"/>
</dbReference>
<dbReference type="SUPFAM" id="SSF88723">
    <property type="entry name" value="PIN domain-like"/>
    <property type="match status" value="1"/>
</dbReference>